<dbReference type="SUPFAM" id="SSF141523">
    <property type="entry name" value="L,D-transpeptidase catalytic domain-like"/>
    <property type="match status" value="1"/>
</dbReference>
<dbReference type="AlphaFoldDB" id="A0A2T3P3K0"/>
<feature type="domain" description="L,D-TPase catalytic" evidence="8">
    <location>
        <begin position="21"/>
        <end position="152"/>
    </location>
</feature>
<evidence type="ECO:0000259" key="8">
    <source>
        <dbReference type="PROSITE" id="PS52029"/>
    </source>
</evidence>
<dbReference type="GO" id="GO:0071555">
    <property type="term" value="P:cell wall organization"/>
    <property type="evidence" value="ECO:0007669"/>
    <property type="project" value="UniProtKB-UniRule"/>
</dbReference>
<reference evidence="9 10" key="1">
    <citation type="submission" date="2018-01" db="EMBL/GenBank/DDBJ databases">
        <title>Whole genome sequencing of Histamine producing bacteria.</title>
        <authorList>
            <person name="Butler K."/>
        </authorList>
    </citation>
    <scope>NUCLEOTIDE SEQUENCE [LARGE SCALE GENOMIC DNA]</scope>
    <source>
        <strain evidence="9 10">DSM 24669</strain>
    </source>
</reference>
<dbReference type="Pfam" id="PF03734">
    <property type="entry name" value="YkuD"/>
    <property type="match status" value="1"/>
</dbReference>
<comment type="pathway">
    <text evidence="1 7">Cell wall biogenesis; peptidoglycan biosynthesis.</text>
</comment>
<organism evidence="9 10">
    <name type="scientific">Photobacterium swingsii</name>
    <dbReference type="NCBI Taxonomy" id="680026"/>
    <lineage>
        <taxon>Bacteria</taxon>
        <taxon>Pseudomonadati</taxon>
        <taxon>Pseudomonadota</taxon>
        <taxon>Gammaproteobacteria</taxon>
        <taxon>Vibrionales</taxon>
        <taxon>Vibrionaceae</taxon>
        <taxon>Photobacterium</taxon>
    </lineage>
</organism>
<name>A0A2T3P3K0_9GAMM</name>
<evidence type="ECO:0000313" key="9">
    <source>
        <dbReference type="EMBL" id="PSW23105.1"/>
    </source>
</evidence>
<dbReference type="GO" id="GO:0009252">
    <property type="term" value="P:peptidoglycan biosynthetic process"/>
    <property type="evidence" value="ECO:0007669"/>
    <property type="project" value="UniProtKB-UniPathway"/>
</dbReference>
<feature type="active site" description="Proton donor/acceptor" evidence="7">
    <location>
        <position position="116"/>
    </location>
</feature>
<dbReference type="GO" id="GO:0008360">
    <property type="term" value="P:regulation of cell shape"/>
    <property type="evidence" value="ECO:0007669"/>
    <property type="project" value="UniProtKB-UniRule"/>
</dbReference>
<dbReference type="InterPro" id="IPR005490">
    <property type="entry name" value="LD_TPept_cat_dom"/>
</dbReference>
<keyword evidence="4 7" id="KW-0133">Cell shape</keyword>
<evidence type="ECO:0000256" key="1">
    <source>
        <dbReference type="ARBA" id="ARBA00004752"/>
    </source>
</evidence>
<gene>
    <name evidence="9" type="ORF">C9I94_17195</name>
</gene>
<evidence type="ECO:0000256" key="5">
    <source>
        <dbReference type="ARBA" id="ARBA00022984"/>
    </source>
</evidence>
<comment type="caution">
    <text evidence="9">The sequence shown here is derived from an EMBL/GenBank/DDBJ whole genome shotgun (WGS) entry which is preliminary data.</text>
</comment>
<keyword evidence="10" id="KW-1185">Reference proteome</keyword>
<sequence>MVPRLTRLFAASGVTYPPDKLGLFAIKEDAALELWAKQDGNWAYIKRYPVKKQSGELGPKLREGDKQVPEGVYRVVGLNPNSRFHLSMKLNYPNRFDLQHAQNEKRHKPGSNIFIHGRASSVGCLAMGDVAIEELFIAVESVGIENVDVVISPTDPRKGPLIAASDLPYWTTNLYRNIEEAAEKFGR</sequence>
<keyword evidence="3" id="KW-0808">Transferase</keyword>
<evidence type="ECO:0000256" key="7">
    <source>
        <dbReference type="PROSITE-ProRule" id="PRU01373"/>
    </source>
</evidence>
<evidence type="ECO:0000256" key="4">
    <source>
        <dbReference type="ARBA" id="ARBA00022960"/>
    </source>
</evidence>
<dbReference type="InterPro" id="IPR038063">
    <property type="entry name" value="Transpep_catalytic_dom"/>
</dbReference>
<evidence type="ECO:0000256" key="2">
    <source>
        <dbReference type="ARBA" id="ARBA00005992"/>
    </source>
</evidence>
<keyword evidence="6 7" id="KW-0961">Cell wall biogenesis/degradation</keyword>
<dbReference type="EMBL" id="PYLZ01000010">
    <property type="protein sequence ID" value="PSW23105.1"/>
    <property type="molecule type" value="Genomic_DNA"/>
</dbReference>
<evidence type="ECO:0000256" key="6">
    <source>
        <dbReference type="ARBA" id="ARBA00023316"/>
    </source>
</evidence>
<evidence type="ECO:0000313" key="10">
    <source>
        <dbReference type="Proteomes" id="UP000240481"/>
    </source>
</evidence>
<keyword evidence="5 7" id="KW-0573">Peptidoglycan synthesis</keyword>
<accession>A0A2T3P3K0</accession>
<dbReference type="GO" id="GO:0016740">
    <property type="term" value="F:transferase activity"/>
    <property type="evidence" value="ECO:0007669"/>
    <property type="project" value="UniProtKB-KW"/>
</dbReference>
<evidence type="ECO:0000256" key="3">
    <source>
        <dbReference type="ARBA" id="ARBA00022679"/>
    </source>
</evidence>
<dbReference type="PANTHER" id="PTHR36699:SF1">
    <property type="entry name" value="L,D-TRANSPEPTIDASE YAFK-RELATED"/>
    <property type="match status" value="1"/>
</dbReference>
<dbReference type="UniPathway" id="UPA00219"/>
<dbReference type="CDD" id="cd16913">
    <property type="entry name" value="YkuD_like"/>
    <property type="match status" value="1"/>
</dbReference>
<proteinExistence type="inferred from homology"/>
<feature type="active site" description="Nucleophile" evidence="7">
    <location>
        <position position="124"/>
    </location>
</feature>
<comment type="similarity">
    <text evidence="2">Belongs to the YkuD family.</text>
</comment>
<dbReference type="STRING" id="680026.AB733_13790"/>
<dbReference type="GO" id="GO:0004180">
    <property type="term" value="F:carboxypeptidase activity"/>
    <property type="evidence" value="ECO:0007669"/>
    <property type="project" value="UniProtKB-ARBA"/>
</dbReference>
<dbReference type="PANTHER" id="PTHR36699">
    <property type="entry name" value="LD-TRANSPEPTIDASE"/>
    <property type="match status" value="1"/>
</dbReference>
<dbReference type="PROSITE" id="PS52029">
    <property type="entry name" value="LD_TPASE"/>
    <property type="match status" value="1"/>
</dbReference>
<protein>
    <recommendedName>
        <fullName evidence="8">L,D-TPase catalytic domain-containing protein</fullName>
    </recommendedName>
</protein>
<dbReference type="Proteomes" id="UP000240481">
    <property type="component" value="Unassembled WGS sequence"/>
</dbReference>